<sequence length="308" mass="34340">MGSVLNVYVGAAVKGSGKFLWLRIKIDVTQPLRRCLRVDVMGYDKETVMVLRYERLPKHCFRCGRFGHLTSEYMDPNVITGDDWKEVLPYGVWLRRHVPNNRLGQRSLLSGIGCNVSSFIKEDNNGGHNCGKNLKGGYMEDWNFVFKCQRSDMVKHVEAFKEGGLVVRGTNIQKPTNKGKKKVEFGFAIDPCLIPSNELPLLDGPKDADLEIVRLGKEGMHNGPLLKNITVELVADDKFLVRSKANGDLKDDGSELGGRGIVNANNRSGEMVNGGFNNEAKKRKFFVEGTVPSARISAARFLPVNRTQ</sequence>
<protein>
    <recommendedName>
        <fullName evidence="1">Zinc knuckle CX2CX4HX4C domain-containing protein</fullName>
    </recommendedName>
</protein>
<dbReference type="Pfam" id="PF14392">
    <property type="entry name" value="zf-CCHC_4"/>
    <property type="match status" value="1"/>
</dbReference>
<reference evidence="2" key="1">
    <citation type="journal article" date="2023" name="Plant J.">
        <title>Genome sequences and population genomics provide insights into the demographic history, inbreeding, and mutation load of two 'living fossil' tree species of Dipteronia.</title>
        <authorList>
            <person name="Feng Y."/>
            <person name="Comes H.P."/>
            <person name="Chen J."/>
            <person name="Zhu S."/>
            <person name="Lu R."/>
            <person name="Zhang X."/>
            <person name="Li P."/>
            <person name="Qiu J."/>
            <person name="Olsen K.M."/>
            <person name="Qiu Y."/>
        </authorList>
    </citation>
    <scope>NUCLEOTIDE SEQUENCE</scope>
    <source>
        <tissue evidence="2">Leaf</tissue>
    </source>
</reference>
<keyword evidence="3" id="KW-1185">Reference proteome</keyword>
<gene>
    <name evidence="2" type="ORF">Dsin_015823</name>
</gene>
<feature type="domain" description="Zinc knuckle CX2CX4HX4C" evidence="1">
    <location>
        <begin position="26"/>
        <end position="70"/>
    </location>
</feature>
<evidence type="ECO:0000313" key="2">
    <source>
        <dbReference type="EMBL" id="KAK3211117.1"/>
    </source>
</evidence>
<name>A0AAE0E546_9ROSI</name>
<dbReference type="InterPro" id="IPR025836">
    <property type="entry name" value="Zn_knuckle_CX2CX4HX4C"/>
</dbReference>
<comment type="caution">
    <text evidence="2">The sequence shown here is derived from an EMBL/GenBank/DDBJ whole genome shotgun (WGS) entry which is preliminary data.</text>
</comment>
<accession>A0AAE0E546</accession>
<organism evidence="2 3">
    <name type="scientific">Dipteronia sinensis</name>
    <dbReference type="NCBI Taxonomy" id="43782"/>
    <lineage>
        <taxon>Eukaryota</taxon>
        <taxon>Viridiplantae</taxon>
        <taxon>Streptophyta</taxon>
        <taxon>Embryophyta</taxon>
        <taxon>Tracheophyta</taxon>
        <taxon>Spermatophyta</taxon>
        <taxon>Magnoliopsida</taxon>
        <taxon>eudicotyledons</taxon>
        <taxon>Gunneridae</taxon>
        <taxon>Pentapetalae</taxon>
        <taxon>rosids</taxon>
        <taxon>malvids</taxon>
        <taxon>Sapindales</taxon>
        <taxon>Sapindaceae</taxon>
        <taxon>Hippocastanoideae</taxon>
        <taxon>Acereae</taxon>
        <taxon>Dipteronia</taxon>
    </lineage>
</organism>
<dbReference type="AlphaFoldDB" id="A0AAE0E546"/>
<dbReference type="EMBL" id="JANJYJ010000005">
    <property type="protein sequence ID" value="KAK3211117.1"/>
    <property type="molecule type" value="Genomic_DNA"/>
</dbReference>
<evidence type="ECO:0000313" key="3">
    <source>
        <dbReference type="Proteomes" id="UP001281410"/>
    </source>
</evidence>
<evidence type="ECO:0000259" key="1">
    <source>
        <dbReference type="Pfam" id="PF14392"/>
    </source>
</evidence>
<proteinExistence type="predicted"/>
<dbReference type="Proteomes" id="UP001281410">
    <property type="component" value="Unassembled WGS sequence"/>
</dbReference>